<organism evidence="1">
    <name type="scientific">Arion vulgaris</name>
    <dbReference type="NCBI Taxonomy" id="1028688"/>
    <lineage>
        <taxon>Eukaryota</taxon>
        <taxon>Metazoa</taxon>
        <taxon>Spiralia</taxon>
        <taxon>Lophotrochozoa</taxon>
        <taxon>Mollusca</taxon>
        <taxon>Gastropoda</taxon>
        <taxon>Heterobranchia</taxon>
        <taxon>Euthyneura</taxon>
        <taxon>Panpulmonata</taxon>
        <taxon>Eupulmonata</taxon>
        <taxon>Stylommatophora</taxon>
        <taxon>Helicina</taxon>
        <taxon>Arionoidea</taxon>
        <taxon>Arionidae</taxon>
        <taxon>Arion</taxon>
    </lineage>
</organism>
<gene>
    <name evidence="1" type="primary">ORF29658</name>
</gene>
<dbReference type="EMBL" id="HACG01010383">
    <property type="protein sequence ID" value="CEK57248.1"/>
    <property type="molecule type" value="Transcribed_RNA"/>
</dbReference>
<feature type="non-terminal residue" evidence="1">
    <location>
        <position position="1"/>
    </location>
</feature>
<feature type="non-terminal residue" evidence="1">
    <location>
        <position position="79"/>
    </location>
</feature>
<reference evidence="1" key="1">
    <citation type="submission" date="2014-12" db="EMBL/GenBank/DDBJ databases">
        <title>Insight into the proteome of Arion vulgaris.</title>
        <authorList>
            <person name="Aradska J."/>
            <person name="Bulat T."/>
            <person name="Smidak R."/>
            <person name="Sarate P."/>
            <person name="Gangsoo J."/>
            <person name="Sialana F."/>
            <person name="Bilban M."/>
            <person name="Lubec G."/>
        </authorList>
    </citation>
    <scope>NUCLEOTIDE SEQUENCE</scope>
    <source>
        <tissue evidence="1">Skin</tissue>
    </source>
</reference>
<sequence>THLLLPSEHTDSTDPEVEIKIRKPSLYKVLAIVFYLPILKAQVVGLMGDMLIFLNPVLLDQVINYAEHKAKYPEWQGYG</sequence>
<dbReference type="AlphaFoldDB" id="A0A0B6YLY4"/>
<proteinExistence type="predicted"/>
<protein>
    <submittedName>
        <fullName evidence="1">Uncharacterized protein</fullName>
    </submittedName>
</protein>
<accession>A0A0B6YLY4</accession>
<evidence type="ECO:0000313" key="1">
    <source>
        <dbReference type="EMBL" id="CEK57248.1"/>
    </source>
</evidence>
<name>A0A0B6YLY4_9EUPU</name>